<comment type="caution">
    <text evidence="1">The sequence shown here is derived from an EMBL/GenBank/DDBJ whole genome shotgun (WGS) entry which is preliminary data.</text>
</comment>
<organism evidence="1 2">
    <name type="scientific">Actinocorallia herbida</name>
    <dbReference type="NCBI Taxonomy" id="58109"/>
    <lineage>
        <taxon>Bacteria</taxon>
        <taxon>Bacillati</taxon>
        <taxon>Actinomycetota</taxon>
        <taxon>Actinomycetes</taxon>
        <taxon>Streptosporangiales</taxon>
        <taxon>Thermomonosporaceae</taxon>
        <taxon>Actinocorallia</taxon>
    </lineage>
</organism>
<dbReference type="EMBL" id="RJKE01000001">
    <property type="protein sequence ID" value="ROO82766.1"/>
    <property type="molecule type" value="Genomic_DNA"/>
</dbReference>
<accession>A0A3N1CN71</accession>
<dbReference type="Proteomes" id="UP000272400">
    <property type="component" value="Unassembled WGS sequence"/>
</dbReference>
<dbReference type="InterPro" id="IPR007060">
    <property type="entry name" value="FtsL/DivIC"/>
</dbReference>
<protein>
    <submittedName>
        <fullName evidence="1">Septum formation initiator</fullName>
    </submittedName>
</protein>
<dbReference type="RefSeq" id="WP_246052446.1">
    <property type="nucleotide sequence ID" value="NZ_RJKE01000001.1"/>
</dbReference>
<sequence length="111" mass="12357">MLCAIALSLAYPVREYIAQRTQISQLQKREAAARQEVEDLTAQKGRLGDPDYIKGEARRRLHYCDPGEQCFVVLDGEGGASQYGGGAQEQRKAPPWYETLWGSVEAADEQP</sequence>
<proteinExistence type="predicted"/>
<dbReference type="Pfam" id="PF04977">
    <property type="entry name" value="DivIC"/>
    <property type="match status" value="1"/>
</dbReference>
<dbReference type="AlphaFoldDB" id="A0A3N1CN71"/>
<name>A0A3N1CN71_9ACTN</name>
<reference evidence="1 2" key="1">
    <citation type="submission" date="2018-11" db="EMBL/GenBank/DDBJ databases">
        <title>Sequencing the genomes of 1000 actinobacteria strains.</title>
        <authorList>
            <person name="Klenk H.-P."/>
        </authorList>
    </citation>
    <scope>NUCLEOTIDE SEQUENCE [LARGE SCALE GENOMIC DNA]</scope>
    <source>
        <strain evidence="1 2">DSM 44254</strain>
    </source>
</reference>
<gene>
    <name evidence="1" type="ORF">EDD29_0249</name>
</gene>
<keyword evidence="2" id="KW-1185">Reference proteome</keyword>
<evidence type="ECO:0000313" key="2">
    <source>
        <dbReference type="Proteomes" id="UP000272400"/>
    </source>
</evidence>
<evidence type="ECO:0000313" key="1">
    <source>
        <dbReference type="EMBL" id="ROO82766.1"/>
    </source>
</evidence>